<dbReference type="GO" id="GO:0000976">
    <property type="term" value="F:transcription cis-regulatory region binding"/>
    <property type="evidence" value="ECO:0007669"/>
    <property type="project" value="TreeGrafter"/>
</dbReference>
<gene>
    <name evidence="4" type="ORF">SaccyDRAFT_1018</name>
</gene>
<sequence>MTHLARRTPRQQRSRHTVAVLVEAAAQVFDTEGLAATTNRIAERAGYSVGTLYQYFPDKAALLHAVALRHLDDVERRLHATFAELDATSPSWERTVRLVAATVVAAHADRPRLHALLYDHAPRTPESVGRLHALFDTVVTRLSRHALRCGVVTGEAEHTVALWVHAADAQWHRVLLGHTGDPDVLVRSFPDLR</sequence>
<dbReference type="InterPro" id="IPR009057">
    <property type="entry name" value="Homeodomain-like_sf"/>
</dbReference>
<dbReference type="PRINTS" id="PR00455">
    <property type="entry name" value="HTHTETR"/>
</dbReference>
<dbReference type="PROSITE" id="PS50977">
    <property type="entry name" value="HTH_TETR_2"/>
    <property type="match status" value="1"/>
</dbReference>
<dbReference type="eggNOG" id="COG1309">
    <property type="taxonomic scope" value="Bacteria"/>
</dbReference>
<name>H5XMI2_9PSEU</name>
<dbReference type="OrthoDB" id="5242390at2"/>
<reference evidence="4 5" key="1">
    <citation type="submission" date="2011-11" db="EMBL/GenBank/DDBJ databases">
        <title>The Noncontiguous Finished sequence of Saccharomonospora cyanea NA-134.</title>
        <authorList>
            <consortium name="US DOE Joint Genome Institute"/>
            <person name="Lucas S."/>
            <person name="Han J."/>
            <person name="Lapidus A."/>
            <person name="Cheng J.-F."/>
            <person name="Goodwin L."/>
            <person name="Pitluck S."/>
            <person name="Peters L."/>
            <person name="Ovchinnikova G."/>
            <person name="Lu M."/>
            <person name="Detter J.C."/>
            <person name="Han C."/>
            <person name="Tapia R."/>
            <person name="Land M."/>
            <person name="Hauser L."/>
            <person name="Kyrpides N."/>
            <person name="Ivanova N."/>
            <person name="Pagani I."/>
            <person name="Brambilla E.-M."/>
            <person name="Klenk H.-P."/>
            <person name="Woyke T."/>
        </authorList>
    </citation>
    <scope>NUCLEOTIDE SEQUENCE [LARGE SCALE GENOMIC DNA]</scope>
    <source>
        <strain evidence="4 5">NA-134</strain>
    </source>
</reference>
<dbReference type="AlphaFoldDB" id="H5XMI2"/>
<evidence type="ECO:0000256" key="2">
    <source>
        <dbReference type="PROSITE-ProRule" id="PRU00335"/>
    </source>
</evidence>
<keyword evidence="1 2" id="KW-0238">DNA-binding</keyword>
<evidence type="ECO:0000259" key="3">
    <source>
        <dbReference type="PROSITE" id="PS50977"/>
    </source>
</evidence>
<dbReference type="PANTHER" id="PTHR30055:SF226">
    <property type="entry name" value="HTH-TYPE TRANSCRIPTIONAL REGULATOR PKSA"/>
    <property type="match status" value="1"/>
</dbReference>
<feature type="DNA-binding region" description="H-T-H motif" evidence="2">
    <location>
        <begin position="37"/>
        <end position="56"/>
    </location>
</feature>
<dbReference type="Proteomes" id="UP000002791">
    <property type="component" value="Chromosome"/>
</dbReference>
<dbReference type="GO" id="GO:0003700">
    <property type="term" value="F:DNA-binding transcription factor activity"/>
    <property type="evidence" value="ECO:0007669"/>
    <property type="project" value="TreeGrafter"/>
</dbReference>
<evidence type="ECO:0000256" key="1">
    <source>
        <dbReference type="ARBA" id="ARBA00023125"/>
    </source>
</evidence>
<dbReference type="PANTHER" id="PTHR30055">
    <property type="entry name" value="HTH-TYPE TRANSCRIPTIONAL REGULATOR RUTR"/>
    <property type="match status" value="1"/>
</dbReference>
<dbReference type="InterPro" id="IPR050109">
    <property type="entry name" value="HTH-type_TetR-like_transc_reg"/>
</dbReference>
<protein>
    <submittedName>
        <fullName evidence="4">Transcriptional regulator</fullName>
    </submittedName>
</protein>
<dbReference type="SUPFAM" id="SSF46689">
    <property type="entry name" value="Homeodomain-like"/>
    <property type="match status" value="1"/>
</dbReference>
<dbReference type="Pfam" id="PF00440">
    <property type="entry name" value="TetR_N"/>
    <property type="match status" value="1"/>
</dbReference>
<feature type="domain" description="HTH tetR-type" evidence="3">
    <location>
        <begin position="15"/>
        <end position="74"/>
    </location>
</feature>
<organism evidence="4 5">
    <name type="scientific">Saccharomonospora cyanea NA-134</name>
    <dbReference type="NCBI Taxonomy" id="882082"/>
    <lineage>
        <taxon>Bacteria</taxon>
        <taxon>Bacillati</taxon>
        <taxon>Actinomycetota</taxon>
        <taxon>Actinomycetes</taxon>
        <taxon>Pseudonocardiales</taxon>
        <taxon>Pseudonocardiaceae</taxon>
        <taxon>Saccharomonospora</taxon>
    </lineage>
</organism>
<dbReference type="EMBL" id="CM001440">
    <property type="protein sequence ID" value="EHR59931.1"/>
    <property type="molecule type" value="Genomic_DNA"/>
</dbReference>
<dbReference type="InterPro" id="IPR001647">
    <property type="entry name" value="HTH_TetR"/>
</dbReference>
<dbReference type="HOGENOM" id="CLU_069356_46_0_11"/>
<dbReference type="RefSeq" id="WP_005454182.1">
    <property type="nucleotide sequence ID" value="NZ_CM001440.1"/>
</dbReference>
<keyword evidence="5" id="KW-1185">Reference proteome</keyword>
<evidence type="ECO:0000313" key="5">
    <source>
        <dbReference type="Proteomes" id="UP000002791"/>
    </source>
</evidence>
<accession>H5XMI2</accession>
<proteinExistence type="predicted"/>
<dbReference type="Gene3D" id="1.10.357.10">
    <property type="entry name" value="Tetracycline Repressor, domain 2"/>
    <property type="match status" value="1"/>
</dbReference>
<evidence type="ECO:0000313" key="4">
    <source>
        <dbReference type="EMBL" id="EHR59931.1"/>
    </source>
</evidence>